<keyword evidence="8 9" id="KW-0472">Membrane</keyword>
<comment type="caution">
    <text evidence="11">The sequence shown here is derived from an EMBL/GenBank/DDBJ whole genome shotgun (WGS) entry which is preliminary data.</text>
</comment>
<name>A0A5R9G3Z9_9BACL</name>
<evidence type="ECO:0000256" key="6">
    <source>
        <dbReference type="ARBA" id="ARBA00022970"/>
    </source>
</evidence>
<dbReference type="CDD" id="cd06261">
    <property type="entry name" value="TM_PBP2"/>
    <property type="match status" value="1"/>
</dbReference>
<evidence type="ECO:0000256" key="4">
    <source>
        <dbReference type="ARBA" id="ARBA00022475"/>
    </source>
</evidence>
<dbReference type="InterPro" id="IPR043429">
    <property type="entry name" value="ArtM/GltK/GlnP/TcyL/YhdX-like"/>
</dbReference>
<dbReference type="InterPro" id="IPR010065">
    <property type="entry name" value="AA_ABC_transptr_permease_3TM"/>
</dbReference>
<evidence type="ECO:0000313" key="12">
    <source>
        <dbReference type="Proteomes" id="UP000309676"/>
    </source>
</evidence>
<organism evidence="11 12">
    <name type="scientific">Paenibacillus antri</name>
    <dbReference type="NCBI Taxonomy" id="2582848"/>
    <lineage>
        <taxon>Bacteria</taxon>
        <taxon>Bacillati</taxon>
        <taxon>Bacillota</taxon>
        <taxon>Bacilli</taxon>
        <taxon>Bacillales</taxon>
        <taxon>Paenibacillaceae</taxon>
        <taxon>Paenibacillus</taxon>
    </lineage>
</organism>
<dbReference type="InterPro" id="IPR000515">
    <property type="entry name" value="MetI-like"/>
</dbReference>
<keyword evidence="7 9" id="KW-1133">Transmembrane helix</keyword>
<protein>
    <submittedName>
        <fullName evidence="11">Amino acid ABC transporter permease</fullName>
    </submittedName>
</protein>
<evidence type="ECO:0000256" key="9">
    <source>
        <dbReference type="RuleBase" id="RU363032"/>
    </source>
</evidence>
<feature type="transmembrane region" description="Helical" evidence="9">
    <location>
        <begin position="203"/>
        <end position="224"/>
    </location>
</feature>
<evidence type="ECO:0000313" key="11">
    <source>
        <dbReference type="EMBL" id="TLS51102.1"/>
    </source>
</evidence>
<gene>
    <name evidence="11" type="ORF">FE782_17090</name>
</gene>
<dbReference type="GO" id="GO:0043190">
    <property type="term" value="C:ATP-binding cassette (ABC) transporter complex"/>
    <property type="evidence" value="ECO:0007669"/>
    <property type="project" value="InterPro"/>
</dbReference>
<dbReference type="GO" id="GO:0006865">
    <property type="term" value="P:amino acid transport"/>
    <property type="evidence" value="ECO:0007669"/>
    <property type="project" value="UniProtKB-KW"/>
</dbReference>
<keyword evidence="3 9" id="KW-0813">Transport</keyword>
<dbReference type="PANTHER" id="PTHR30614:SF20">
    <property type="entry name" value="GLUTAMINE TRANSPORT SYSTEM PERMEASE PROTEIN GLNP"/>
    <property type="match status" value="1"/>
</dbReference>
<dbReference type="AlphaFoldDB" id="A0A5R9G3Z9"/>
<keyword evidence="6" id="KW-0029">Amino-acid transport</keyword>
<evidence type="ECO:0000256" key="8">
    <source>
        <dbReference type="ARBA" id="ARBA00023136"/>
    </source>
</evidence>
<accession>A0A5R9G3Z9</accession>
<comment type="subcellular location">
    <subcellularLocation>
        <location evidence="1 9">Cell membrane</location>
        <topology evidence="1 9">Multi-pass membrane protein</topology>
    </subcellularLocation>
</comment>
<sequence length="232" mass="25660">MAQQKSVWEWIADIYSKYHTFYFDGLKYTVLLGVVSIIFGVLLGVLVALLRLSRIAPLRWIAVAYIDFLRSTPAIVQVSLIYFGGTQLFPTIPDMLGLPSVFFYGVIALSINSSAYVAEIMRAGILSVDKGQMEAARSLGMPHGLAMRNIILPQAVKNIIPALGNEFVVVVKETAVVSTIGVGELMYKAGVIRGITFRGLEPYIIVMIFYFVVVFTLSKLVGLLERRMRASD</sequence>
<keyword evidence="4" id="KW-1003">Cell membrane</keyword>
<dbReference type="EMBL" id="VCIW01000011">
    <property type="protein sequence ID" value="TLS51102.1"/>
    <property type="molecule type" value="Genomic_DNA"/>
</dbReference>
<dbReference type="Proteomes" id="UP000309676">
    <property type="component" value="Unassembled WGS sequence"/>
</dbReference>
<comment type="similarity">
    <text evidence="2">Belongs to the binding-protein-dependent transport system permease family. HisMQ subfamily.</text>
</comment>
<keyword evidence="5 9" id="KW-0812">Transmembrane</keyword>
<feature type="transmembrane region" description="Helical" evidence="9">
    <location>
        <begin position="28"/>
        <end position="50"/>
    </location>
</feature>
<dbReference type="SUPFAM" id="SSF161098">
    <property type="entry name" value="MetI-like"/>
    <property type="match status" value="1"/>
</dbReference>
<evidence type="ECO:0000256" key="2">
    <source>
        <dbReference type="ARBA" id="ARBA00010072"/>
    </source>
</evidence>
<dbReference type="FunFam" id="1.10.3720.10:FF:000033">
    <property type="entry name" value="Polar amino acid ABC transporter permease"/>
    <property type="match status" value="1"/>
</dbReference>
<reference evidence="11 12" key="1">
    <citation type="submission" date="2019-05" db="EMBL/GenBank/DDBJ databases">
        <authorList>
            <person name="Narsing Rao M.P."/>
            <person name="Li W.J."/>
        </authorList>
    </citation>
    <scope>NUCLEOTIDE SEQUENCE [LARGE SCALE GENOMIC DNA]</scope>
    <source>
        <strain evidence="11 12">SYSU_K30003</strain>
    </source>
</reference>
<dbReference type="PANTHER" id="PTHR30614">
    <property type="entry name" value="MEMBRANE COMPONENT OF AMINO ACID ABC TRANSPORTER"/>
    <property type="match status" value="1"/>
</dbReference>
<feature type="transmembrane region" description="Helical" evidence="9">
    <location>
        <begin position="96"/>
        <end position="118"/>
    </location>
</feature>
<feature type="domain" description="ABC transmembrane type-1" evidence="10">
    <location>
        <begin position="26"/>
        <end position="221"/>
    </location>
</feature>
<evidence type="ECO:0000256" key="3">
    <source>
        <dbReference type="ARBA" id="ARBA00022448"/>
    </source>
</evidence>
<evidence type="ECO:0000256" key="1">
    <source>
        <dbReference type="ARBA" id="ARBA00004651"/>
    </source>
</evidence>
<dbReference type="Pfam" id="PF00528">
    <property type="entry name" value="BPD_transp_1"/>
    <property type="match status" value="1"/>
</dbReference>
<dbReference type="Gene3D" id="1.10.3720.10">
    <property type="entry name" value="MetI-like"/>
    <property type="match status" value="1"/>
</dbReference>
<dbReference type="InterPro" id="IPR035906">
    <property type="entry name" value="MetI-like_sf"/>
</dbReference>
<keyword evidence="12" id="KW-1185">Reference proteome</keyword>
<evidence type="ECO:0000259" key="10">
    <source>
        <dbReference type="PROSITE" id="PS50928"/>
    </source>
</evidence>
<dbReference type="PROSITE" id="PS50928">
    <property type="entry name" value="ABC_TM1"/>
    <property type="match status" value="1"/>
</dbReference>
<evidence type="ECO:0000256" key="7">
    <source>
        <dbReference type="ARBA" id="ARBA00022989"/>
    </source>
</evidence>
<feature type="transmembrane region" description="Helical" evidence="9">
    <location>
        <begin position="62"/>
        <end position="84"/>
    </location>
</feature>
<dbReference type="OrthoDB" id="9805999at2"/>
<dbReference type="GO" id="GO:0022857">
    <property type="term" value="F:transmembrane transporter activity"/>
    <property type="evidence" value="ECO:0007669"/>
    <property type="project" value="InterPro"/>
</dbReference>
<dbReference type="NCBIfam" id="TIGR01726">
    <property type="entry name" value="HEQRo_perm_3TM"/>
    <property type="match status" value="1"/>
</dbReference>
<evidence type="ECO:0000256" key="5">
    <source>
        <dbReference type="ARBA" id="ARBA00022692"/>
    </source>
</evidence>
<proteinExistence type="inferred from homology"/>
<dbReference type="RefSeq" id="WP_138195454.1">
    <property type="nucleotide sequence ID" value="NZ_VCIW01000011.1"/>
</dbReference>